<reference evidence="2" key="2">
    <citation type="submission" date="2020-09" db="EMBL/GenBank/DDBJ databases">
        <authorList>
            <person name="Sun Q."/>
            <person name="Ohkuma M."/>
        </authorList>
    </citation>
    <scope>NUCLEOTIDE SEQUENCE</scope>
    <source>
        <strain evidence="2">JCM 19831</strain>
    </source>
</reference>
<feature type="transmembrane region" description="Helical" evidence="1">
    <location>
        <begin position="203"/>
        <end position="220"/>
    </location>
</feature>
<reference evidence="2" key="1">
    <citation type="journal article" date="2014" name="Int. J. Syst. Evol. Microbiol.">
        <title>Complete genome sequence of Corynebacterium casei LMG S-19264T (=DSM 44701T), isolated from a smear-ripened cheese.</title>
        <authorList>
            <consortium name="US DOE Joint Genome Institute (JGI-PGF)"/>
            <person name="Walter F."/>
            <person name="Albersmeier A."/>
            <person name="Kalinowski J."/>
            <person name="Ruckert C."/>
        </authorList>
    </citation>
    <scope>NUCLEOTIDE SEQUENCE</scope>
    <source>
        <strain evidence="2">JCM 19831</strain>
    </source>
</reference>
<comment type="caution">
    <text evidence="2">The sequence shown here is derived from an EMBL/GenBank/DDBJ whole genome shotgun (WGS) entry which is preliminary data.</text>
</comment>
<proteinExistence type="predicted"/>
<feature type="transmembrane region" description="Helical" evidence="1">
    <location>
        <begin position="12"/>
        <end position="32"/>
    </location>
</feature>
<gene>
    <name evidence="2" type="ORF">GCM10007977_102450</name>
</gene>
<keyword evidence="1" id="KW-0812">Transmembrane</keyword>
<keyword evidence="3" id="KW-1185">Reference proteome</keyword>
<keyword evidence="1" id="KW-0472">Membrane</keyword>
<keyword evidence="1" id="KW-1133">Transmembrane helix</keyword>
<dbReference type="AlphaFoldDB" id="A0A917UF12"/>
<evidence type="ECO:0000256" key="1">
    <source>
        <dbReference type="SAM" id="Phobius"/>
    </source>
</evidence>
<dbReference type="Proteomes" id="UP000642070">
    <property type="component" value="Unassembled WGS sequence"/>
</dbReference>
<evidence type="ECO:0000313" key="3">
    <source>
        <dbReference type="Proteomes" id="UP000642070"/>
    </source>
</evidence>
<accession>A0A917UF12</accession>
<feature type="transmembrane region" description="Helical" evidence="1">
    <location>
        <begin position="307"/>
        <end position="327"/>
    </location>
</feature>
<dbReference type="RefSeq" id="WP_190257381.1">
    <property type="nucleotide sequence ID" value="NZ_BMPI01000096.1"/>
</dbReference>
<evidence type="ECO:0000313" key="2">
    <source>
        <dbReference type="EMBL" id="GGM84418.1"/>
    </source>
</evidence>
<feature type="transmembrane region" description="Helical" evidence="1">
    <location>
        <begin position="63"/>
        <end position="82"/>
    </location>
</feature>
<feature type="transmembrane region" description="Helical" evidence="1">
    <location>
        <begin position="150"/>
        <end position="171"/>
    </location>
</feature>
<name>A0A917UF12_9ACTN</name>
<sequence length="337" mass="35723">MELAWDTVWKRLVAAAGAFLGAGLLGVLVGGYTGSSAAGVVALGPGLAGVLCWYRAASAVGPAVLSGLSVVAAVHLMFAGTLAPRGWLEPVTVDEPPNTALLWWALLVPVGIMGAWLVPVWRRYRWDAGNGYSTVEVLAGAEWRRVWYRWTMGVAGLLVAAAWGGFGSAVAGEPRSMLAGFAIAGAAVWAASSAAFRAGVIGGLAVFVAALTLFFSGVYGPRMLWLAAHGTVVACKVETADSDTDRNRRGTVTTRYTYELRCPEGRPTLKSDESYRVGEDAPVVVDRTGLVRPVMRDELVSPAARTWLWILLIAPWTVLAGWTVTAVRRRGRVLAGV</sequence>
<organism evidence="2 3">
    <name type="scientific">Dactylosporangium sucinum</name>
    <dbReference type="NCBI Taxonomy" id="1424081"/>
    <lineage>
        <taxon>Bacteria</taxon>
        <taxon>Bacillati</taxon>
        <taxon>Actinomycetota</taxon>
        <taxon>Actinomycetes</taxon>
        <taxon>Micromonosporales</taxon>
        <taxon>Micromonosporaceae</taxon>
        <taxon>Dactylosporangium</taxon>
    </lineage>
</organism>
<feature type="transmembrane region" description="Helical" evidence="1">
    <location>
        <begin position="177"/>
        <end position="196"/>
    </location>
</feature>
<protein>
    <submittedName>
        <fullName evidence="2">Uncharacterized protein</fullName>
    </submittedName>
</protein>
<feature type="transmembrane region" description="Helical" evidence="1">
    <location>
        <begin position="38"/>
        <end position="56"/>
    </location>
</feature>
<feature type="transmembrane region" description="Helical" evidence="1">
    <location>
        <begin position="102"/>
        <end position="121"/>
    </location>
</feature>
<dbReference type="EMBL" id="BMPI01000096">
    <property type="protein sequence ID" value="GGM84418.1"/>
    <property type="molecule type" value="Genomic_DNA"/>
</dbReference>